<dbReference type="InterPro" id="IPR036921">
    <property type="entry name" value="PurM-like_N_sf"/>
</dbReference>
<dbReference type="Gene3D" id="3.90.650.10">
    <property type="entry name" value="PurM-like C-terminal domain"/>
    <property type="match status" value="1"/>
</dbReference>
<sequence length="293" mass="31606">MGDDGAVLRGPDDRELVIATDTIVSGIHFPPDFPPGAVGHRALAVNLSDLAAMGADPAWYTLALALPDIRPPWMVRFARGLDALARRSHIHLVGGDTVRAPVLSVTITVVGTVPKGQALLRSAARPGDRIFVSGPLGLAAEGLALWQDGQRRSRHIRPFLHPEPRLSWIPILRVCARAAIDVSDGFAQDLGHLLEASQVGAAVDLDRIPRDRRDPNSLNRALFGGDDYELCFTVPNARLPDLRARARSARLAFSEVGHVIPGRGISWQRSDGSAAPEPKGRSFDHFADPARRG</sequence>
<protein>
    <submittedName>
        <fullName evidence="4">Thiamine-monophosphate kinase</fullName>
        <ecNumber evidence="4">2.7.4.16</ecNumber>
    </submittedName>
</protein>
<dbReference type="PANTHER" id="PTHR30270:SF0">
    <property type="entry name" value="THIAMINE-MONOPHOSPHATE KINASE"/>
    <property type="match status" value="1"/>
</dbReference>
<feature type="compositionally biased region" description="Basic and acidic residues" evidence="1">
    <location>
        <begin position="278"/>
        <end position="293"/>
    </location>
</feature>
<keyword evidence="4" id="KW-0418">Kinase</keyword>
<dbReference type="CDD" id="cd02194">
    <property type="entry name" value="ThiL"/>
    <property type="match status" value="1"/>
</dbReference>
<keyword evidence="4" id="KW-0808">Transferase</keyword>
<comment type="caution">
    <text evidence="4">The sequence shown here is derived from an EMBL/GenBank/DDBJ whole genome shotgun (WGS) entry which is preliminary data.</text>
</comment>
<evidence type="ECO:0000256" key="1">
    <source>
        <dbReference type="SAM" id="MobiDB-lite"/>
    </source>
</evidence>
<organism evidence="4">
    <name type="scientific">mine drainage metagenome</name>
    <dbReference type="NCBI Taxonomy" id="410659"/>
    <lineage>
        <taxon>unclassified sequences</taxon>
        <taxon>metagenomes</taxon>
        <taxon>ecological metagenomes</taxon>
    </lineage>
</organism>
<dbReference type="AlphaFoldDB" id="T1BHH6"/>
<dbReference type="InterPro" id="IPR010918">
    <property type="entry name" value="PurM-like_C_dom"/>
</dbReference>
<name>T1BHH6_9ZZZZ</name>
<dbReference type="HAMAP" id="MF_02128">
    <property type="entry name" value="TMP_kinase"/>
    <property type="match status" value="1"/>
</dbReference>
<feature type="domain" description="PurM-like C-terminal" evidence="3">
    <location>
        <begin position="125"/>
        <end position="265"/>
    </location>
</feature>
<dbReference type="NCBIfam" id="TIGR01379">
    <property type="entry name" value="thiL"/>
    <property type="match status" value="1"/>
</dbReference>
<dbReference type="Gene3D" id="3.30.1330.10">
    <property type="entry name" value="PurM-like, N-terminal domain"/>
    <property type="match status" value="1"/>
</dbReference>
<dbReference type="Pfam" id="PF00586">
    <property type="entry name" value="AIRS"/>
    <property type="match status" value="1"/>
</dbReference>
<dbReference type="SUPFAM" id="SSF56042">
    <property type="entry name" value="PurM C-terminal domain-like"/>
    <property type="match status" value="1"/>
</dbReference>
<dbReference type="PIRSF" id="PIRSF005303">
    <property type="entry name" value="Thiam_monoph_kin"/>
    <property type="match status" value="1"/>
</dbReference>
<evidence type="ECO:0000259" key="2">
    <source>
        <dbReference type="Pfam" id="PF00586"/>
    </source>
</evidence>
<accession>T1BHH6</accession>
<dbReference type="GO" id="GO:0009030">
    <property type="term" value="F:thiamine-phosphate kinase activity"/>
    <property type="evidence" value="ECO:0007669"/>
    <property type="project" value="UniProtKB-EC"/>
</dbReference>
<dbReference type="EMBL" id="AUZY01006948">
    <property type="protein sequence ID" value="EQD52559.1"/>
    <property type="molecule type" value="Genomic_DNA"/>
</dbReference>
<dbReference type="EC" id="2.7.4.16" evidence="4"/>
<dbReference type="Pfam" id="PF02769">
    <property type="entry name" value="AIRS_C"/>
    <property type="match status" value="1"/>
</dbReference>
<dbReference type="GO" id="GO:0009228">
    <property type="term" value="P:thiamine biosynthetic process"/>
    <property type="evidence" value="ECO:0007669"/>
    <property type="project" value="InterPro"/>
</dbReference>
<dbReference type="InterPro" id="IPR016188">
    <property type="entry name" value="PurM-like_N"/>
</dbReference>
<gene>
    <name evidence="4" type="ORF">B1B_10665</name>
</gene>
<feature type="domain" description="PurM-like N-terminal" evidence="2">
    <location>
        <begin position="2"/>
        <end position="113"/>
    </location>
</feature>
<reference evidence="4" key="1">
    <citation type="submission" date="2013-08" db="EMBL/GenBank/DDBJ databases">
        <authorList>
            <person name="Mendez C."/>
            <person name="Richter M."/>
            <person name="Ferrer M."/>
            <person name="Sanchez J."/>
        </authorList>
    </citation>
    <scope>NUCLEOTIDE SEQUENCE</scope>
</reference>
<evidence type="ECO:0000259" key="3">
    <source>
        <dbReference type="Pfam" id="PF02769"/>
    </source>
</evidence>
<dbReference type="InterPro" id="IPR006283">
    <property type="entry name" value="ThiL-like"/>
</dbReference>
<feature type="region of interest" description="Disordered" evidence="1">
    <location>
        <begin position="267"/>
        <end position="293"/>
    </location>
</feature>
<dbReference type="PANTHER" id="PTHR30270">
    <property type="entry name" value="THIAMINE-MONOPHOSPHATE KINASE"/>
    <property type="match status" value="1"/>
</dbReference>
<evidence type="ECO:0000313" key="4">
    <source>
        <dbReference type="EMBL" id="EQD52559.1"/>
    </source>
</evidence>
<reference evidence="4" key="2">
    <citation type="journal article" date="2014" name="ISME J.">
        <title>Microbial stratification in low pH oxic and suboxic macroscopic growths along an acid mine drainage.</title>
        <authorList>
            <person name="Mendez-Garcia C."/>
            <person name="Mesa V."/>
            <person name="Sprenger R.R."/>
            <person name="Richter M."/>
            <person name="Diez M.S."/>
            <person name="Solano J."/>
            <person name="Bargiela R."/>
            <person name="Golyshina O.V."/>
            <person name="Manteca A."/>
            <person name="Ramos J.L."/>
            <person name="Gallego J.R."/>
            <person name="Llorente I."/>
            <person name="Martins Dos Santos V.A."/>
            <person name="Jensen O.N."/>
            <person name="Pelaez A.I."/>
            <person name="Sanchez J."/>
            <person name="Ferrer M."/>
        </authorList>
    </citation>
    <scope>NUCLEOTIDE SEQUENCE</scope>
</reference>
<dbReference type="SUPFAM" id="SSF55326">
    <property type="entry name" value="PurM N-terminal domain-like"/>
    <property type="match status" value="1"/>
</dbReference>
<dbReference type="InterPro" id="IPR036676">
    <property type="entry name" value="PurM-like_C_sf"/>
</dbReference>
<proteinExistence type="inferred from homology"/>